<name>A0A9X2PCF4_9HYPH</name>
<dbReference type="EMBL" id="JANTHZ010000006">
    <property type="protein sequence ID" value="MCS0496212.1"/>
    <property type="molecule type" value="Genomic_DNA"/>
</dbReference>
<evidence type="ECO:0000313" key="2">
    <source>
        <dbReference type="Proteomes" id="UP001151088"/>
    </source>
</evidence>
<evidence type="ECO:0000313" key="1">
    <source>
        <dbReference type="EMBL" id="MCS0496212.1"/>
    </source>
</evidence>
<gene>
    <name evidence="1" type="ORF">NVS89_14000</name>
</gene>
<dbReference type="Proteomes" id="UP001151088">
    <property type="component" value="Unassembled WGS sequence"/>
</dbReference>
<protein>
    <recommendedName>
        <fullName evidence="3">Gluconate 2-dehydrogenase subunit 3 family protein</fullName>
    </recommendedName>
</protein>
<dbReference type="AlphaFoldDB" id="A0A9X2PCF4"/>
<organism evidence="1 2">
    <name type="scientific">Ancylobacter mangrovi</name>
    <dbReference type="NCBI Taxonomy" id="2972472"/>
    <lineage>
        <taxon>Bacteria</taxon>
        <taxon>Pseudomonadati</taxon>
        <taxon>Pseudomonadota</taxon>
        <taxon>Alphaproteobacteria</taxon>
        <taxon>Hyphomicrobiales</taxon>
        <taxon>Xanthobacteraceae</taxon>
        <taxon>Ancylobacter</taxon>
    </lineage>
</organism>
<reference evidence="1" key="1">
    <citation type="submission" date="2022-08" db="EMBL/GenBank/DDBJ databases">
        <authorList>
            <person name="Li F."/>
        </authorList>
    </citation>
    <scope>NUCLEOTIDE SEQUENCE</scope>
    <source>
        <strain evidence="1">MQZ15Z-1</strain>
    </source>
</reference>
<dbReference type="RefSeq" id="WP_258733376.1">
    <property type="nucleotide sequence ID" value="NZ_JANTHZ010000006.1"/>
</dbReference>
<comment type="caution">
    <text evidence="1">The sequence shown here is derived from an EMBL/GenBank/DDBJ whole genome shotgun (WGS) entry which is preliminary data.</text>
</comment>
<proteinExistence type="predicted"/>
<keyword evidence="2" id="KW-1185">Reference proteome</keyword>
<sequence length="165" mass="18253">MSAITAHKDPKLPPPVDLPEGADWVKALALFDPHVAETLVAVARTLYPHEGLPERVYRRTVFHFDAMAAKAPGAAQTFAEFVDLVDGALPMAFLELTESYRLQVLKGIEATTAFQLVQRSTVRFLYDDLEVWQAFGYEGASVHLGGYVKRGFNDLDWLPDPPPGV</sequence>
<accession>A0A9X2PCF4</accession>
<evidence type="ECO:0008006" key="3">
    <source>
        <dbReference type="Google" id="ProtNLM"/>
    </source>
</evidence>